<dbReference type="GO" id="GO:0033389">
    <property type="term" value="P:putrescine biosynthetic process from arginine, via agmatine"/>
    <property type="evidence" value="ECO:0007669"/>
    <property type="project" value="TreeGrafter"/>
</dbReference>
<keyword evidence="5" id="KW-1185">Reference proteome</keyword>
<accession>A0A4S3MRS4</accession>
<evidence type="ECO:0000256" key="1">
    <source>
        <dbReference type="ARBA" id="ARBA00022723"/>
    </source>
</evidence>
<proteinExistence type="inferred from homology"/>
<gene>
    <name evidence="4" type="ORF">E7811_03440</name>
</gene>
<name>A0A4S3MRS4_9RHOB</name>
<dbReference type="PROSITE" id="PS51409">
    <property type="entry name" value="ARGINASE_2"/>
    <property type="match status" value="1"/>
</dbReference>
<dbReference type="SUPFAM" id="SSF52768">
    <property type="entry name" value="Arginase/deacetylase"/>
    <property type="match status" value="1"/>
</dbReference>
<organism evidence="4 5">
    <name type="scientific">Aliigemmobacter aestuarii</name>
    <dbReference type="NCBI Taxonomy" id="1445661"/>
    <lineage>
        <taxon>Bacteria</taxon>
        <taxon>Pseudomonadati</taxon>
        <taxon>Pseudomonadota</taxon>
        <taxon>Alphaproteobacteria</taxon>
        <taxon>Rhodobacterales</taxon>
        <taxon>Paracoccaceae</taxon>
        <taxon>Aliigemmobacter</taxon>
    </lineage>
</organism>
<dbReference type="Pfam" id="PF00491">
    <property type="entry name" value="Arginase"/>
    <property type="match status" value="1"/>
</dbReference>
<dbReference type="OrthoDB" id="9788689at2"/>
<dbReference type="GO" id="GO:0008783">
    <property type="term" value="F:agmatinase activity"/>
    <property type="evidence" value="ECO:0007669"/>
    <property type="project" value="TreeGrafter"/>
</dbReference>
<keyword evidence="2" id="KW-0378">Hydrolase</keyword>
<protein>
    <submittedName>
        <fullName evidence="4">Arginase</fullName>
    </submittedName>
</protein>
<evidence type="ECO:0000256" key="3">
    <source>
        <dbReference type="PROSITE-ProRule" id="PRU00742"/>
    </source>
</evidence>
<evidence type="ECO:0000313" key="4">
    <source>
        <dbReference type="EMBL" id="THD84793.1"/>
    </source>
</evidence>
<evidence type="ECO:0000313" key="5">
    <source>
        <dbReference type="Proteomes" id="UP000309450"/>
    </source>
</evidence>
<dbReference type="PANTHER" id="PTHR11358:SF26">
    <property type="entry name" value="GUANIDINO ACID HYDROLASE, MITOCHONDRIAL"/>
    <property type="match status" value="1"/>
</dbReference>
<dbReference type="AlphaFoldDB" id="A0A4S3MRS4"/>
<dbReference type="InterPro" id="IPR023696">
    <property type="entry name" value="Ureohydrolase_dom_sf"/>
</dbReference>
<comment type="similarity">
    <text evidence="3">Belongs to the arginase family.</text>
</comment>
<keyword evidence="1" id="KW-0479">Metal-binding</keyword>
<evidence type="ECO:0000256" key="2">
    <source>
        <dbReference type="ARBA" id="ARBA00022801"/>
    </source>
</evidence>
<dbReference type="PANTHER" id="PTHR11358">
    <property type="entry name" value="ARGINASE/AGMATINASE"/>
    <property type="match status" value="1"/>
</dbReference>
<dbReference type="Proteomes" id="UP000309450">
    <property type="component" value="Unassembled WGS sequence"/>
</dbReference>
<comment type="caution">
    <text evidence="4">The sequence shown here is derived from an EMBL/GenBank/DDBJ whole genome shotgun (WGS) entry which is preliminary data.</text>
</comment>
<sequence length="312" mass="32920">MPLIPPPRPFLDWAVDTRPDDWDMVETAIIGLPLSEHYPGEPRPNDQAAAPDAIRAQSGQFCDGPAHWDFDIGAPLSRLLPSGGRDAGNLIEGDAAFDAHFAESIAVMKRHIATSRFSAVLGGDHGVTIPTLHALEVLGRPVHLVQIDAHIDWRDDVGGVRRGYSSPIRRASELPWISGITQIGIRGTGSARSTELEAARDHGATIFTAHAIHDEGLAPVLAHLAGRGPFFLTVDADGLDPSVMPAVLGPVPGGLRFEQVRRILCHLAAEGGLRAMDVVEVAPSVDLPNAITSVTAGRLLINGIGAALGGTA</sequence>
<dbReference type="Gene3D" id="3.40.800.10">
    <property type="entry name" value="Ureohydrolase domain"/>
    <property type="match status" value="1"/>
</dbReference>
<dbReference type="GO" id="GO:0046872">
    <property type="term" value="F:metal ion binding"/>
    <property type="evidence" value="ECO:0007669"/>
    <property type="project" value="UniProtKB-KW"/>
</dbReference>
<dbReference type="InterPro" id="IPR006035">
    <property type="entry name" value="Ureohydrolase"/>
</dbReference>
<dbReference type="EMBL" id="SSND01000001">
    <property type="protein sequence ID" value="THD84793.1"/>
    <property type="molecule type" value="Genomic_DNA"/>
</dbReference>
<dbReference type="RefSeq" id="WP_136393172.1">
    <property type="nucleotide sequence ID" value="NZ_SSND01000001.1"/>
</dbReference>
<reference evidence="4 5" key="1">
    <citation type="submission" date="2019-04" db="EMBL/GenBank/DDBJ databases">
        <title>Draft genome sequence of Gemmobacter aestuarii sp. nov.</title>
        <authorList>
            <person name="Hameed A."/>
            <person name="Lin S.-Y."/>
            <person name="Shahina M."/>
            <person name="Lai W.-A."/>
            <person name="Young C.-C."/>
        </authorList>
    </citation>
    <scope>NUCLEOTIDE SEQUENCE [LARGE SCALE GENOMIC DNA]</scope>
    <source>
        <strain evidence="4 5">CC-PW-75</strain>
    </source>
</reference>